<evidence type="ECO:0000256" key="4">
    <source>
        <dbReference type="SAM" id="Phobius"/>
    </source>
</evidence>
<dbReference type="PROSITE" id="PS50059">
    <property type="entry name" value="FKBP_PPIASE"/>
    <property type="match status" value="1"/>
</dbReference>
<name>A0A5C7HMW8_9ROSI</name>
<evidence type="ECO:0000256" key="2">
    <source>
        <dbReference type="SAM" id="Coils"/>
    </source>
</evidence>
<feature type="coiled-coil region" evidence="2">
    <location>
        <begin position="96"/>
        <end position="123"/>
    </location>
</feature>
<sequence length="645" mass="72599">MDGSTSKVQVMKPVLLKAGIPLAISVAGFVCAKIMARRTILLKDSKTSDSSEELRDDESYHSLNSTSSMNCEEEDGQIVTSAHFMNSVAISEYQEKLDYEQEISDLRRRVEELQKKEWETKMQFARYHDLKEQESVLAELKNMLLLEGAYVEFLDREISSMEAENKRYINLVVEYVKTLEQLQHWKSESGLLQRKVKKLLKRTKEQSRIIREKNSKLDAREAELLTNDALEKKSNDIMKLEDDVRGLQAVIDQLQEQESELMNKLQSVEQSNSSKVLAIVLMEDYKQLVNEHEQLQKDRAAEVQELIYLRWTNACLRHELMRNQADKEQNQEEKNIVDLAFEGIGEIGECGIENHLDGLALEHDEPCSLNVENATTSSKKQKLLKKLRRWVDGSEKMRFCKFGEKEKHEIKCFGRHSVDEAEDEHHIHARKSCSRKRSQSNRYSRALPCHCAALSSPDETAKPATLLALQHQGRRALIGSLLTAVGAGTVACDVAEAVSTSRRALRGSKIPETEYTTLPNGLKYYDLKVGNGLKAEKGSRVAVHYVAKWRGITFMTSRQGLGVGGGTPYGFDVGQSERGAVLKGLDLGVEGMRVGGQRLLLVPPELAYGKKGVQEIPPNATIELDVELLAIKQSPFGSPVKIVEG</sequence>
<dbReference type="GO" id="GO:0003755">
    <property type="term" value="F:peptidyl-prolyl cis-trans isomerase activity"/>
    <property type="evidence" value="ECO:0007669"/>
    <property type="project" value="UniProtKB-KW"/>
</dbReference>
<dbReference type="InterPro" id="IPR001179">
    <property type="entry name" value="PPIase_FKBP_dom"/>
</dbReference>
<dbReference type="InterPro" id="IPR046357">
    <property type="entry name" value="PPIase_dom_sf"/>
</dbReference>
<dbReference type="GO" id="GO:0009543">
    <property type="term" value="C:chloroplast thylakoid lumen"/>
    <property type="evidence" value="ECO:0007669"/>
    <property type="project" value="TreeGrafter"/>
</dbReference>
<evidence type="ECO:0000313" key="6">
    <source>
        <dbReference type="EMBL" id="TXG58373.1"/>
    </source>
</evidence>
<organism evidence="6 7">
    <name type="scientific">Acer yangbiense</name>
    <dbReference type="NCBI Taxonomy" id="1000413"/>
    <lineage>
        <taxon>Eukaryota</taxon>
        <taxon>Viridiplantae</taxon>
        <taxon>Streptophyta</taxon>
        <taxon>Embryophyta</taxon>
        <taxon>Tracheophyta</taxon>
        <taxon>Spermatophyta</taxon>
        <taxon>Magnoliopsida</taxon>
        <taxon>eudicotyledons</taxon>
        <taxon>Gunneridae</taxon>
        <taxon>Pentapetalae</taxon>
        <taxon>rosids</taxon>
        <taxon>malvids</taxon>
        <taxon>Sapindales</taxon>
        <taxon>Sapindaceae</taxon>
        <taxon>Hippocastanoideae</taxon>
        <taxon>Acereae</taxon>
        <taxon>Acer</taxon>
    </lineage>
</organism>
<dbReference type="SUPFAM" id="SSF54534">
    <property type="entry name" value="FKBP-like"/>
    <property type="match status" value="1"/>
</dbReference>
<feature type="coiled-coil region" evidence="2">
    <location>
        <begin position="230"/>
        <end position="305"/>
    </location>
</feature>
<keyword evidence="4" id="KW-1133">Transmembrane helix</keyword>
<keyword evidence="1" id="KW-0697">Rotamase</keyword>
<keyword evidence="7" id="KW-1185">Reference proteome</keyword>
<evidence type="ECO:0000259" key="5">
    <source>
        <dbReference type="PROSITE" id="PS50059"/>
    </source>
</evidence>
<dbReference type="Pfam" id="PF00254">
    <property type="entry name" value="FKBP_C"/>
    <property type="match status" value="1"/>
</dbReference>
<dbReference type="EC" id="5.2.1.8" evidence="1"/>
<comment type="caution">
    <text evidence="6">The sequence shown here is derived from an EMBL/GenBank/DDBJ whole genome shotgun (WGS) entry which is preliminary data.</text>
</comment>
<accession>A0A5C7HMW8</accession>
<feature type="region of interest" description="Disordered" evidence="3">
    <location>
        <begin position="46"/>
        <end position="68"/>
    </location>
</feature>
<dbReference type="PANTHER" id="PTHR47862:SF2">
    <property type="entry name" value="PEPTIDYLPROLYL ISOMERASE"/>
    <property type="match status" value="1"/>
</dbReference>
<feature type="domain" description="PPIase FKBP-type" evidence="5">
    <location>
        <begin position="538"/>
        <end position="632"/>
    </location>
</feature>
<dbReference type="InterPro" id="IPR044180">
    <property type="entry name" value="FKBP18-like"/>
</dbReference>
<dbReference type="Proteomes" id="UP000323000">
    <property type="component" value="Chromosome 7"/>
</dbReference>
<keyword evidence="2" id="KW-0175">Coiled coil</keyword>
<keyword evidence="4" id="KW-0812">Transmembrane</keyword>
<dbReference type="AlphaFoldDB" id="A0A5C7HMW8"/>
<dbReference type="EMBL" id="VAHF01000007">
    <property type="protein sequence ID" value="TXG58373.1"/>
    <property type="molecule type" value="Genomic_DNA"/>
</dbReference>
<evidence type="ECO:0000256" key="1">
    <source>
        <dbReference type="PROSITE-ProRule" id="PRU00277"/>
    </source>
</evidence>
<feature type="transmembrane region" description="Helical" evidence="4">
    <location>
        <begin position="14"/>
        <end position="36"/>
    </location>
</feature>
<dbReference type="PANTHER" id="PTHR47862">
    <property type="entry name" value="PEPTIDYL-PROLYL CIS-TRANS ISOMERASE FKBP18, CHLOROPLASTIC"/>
    <property type="match status" value="1"/>
</dbReference>
<reference evidence="7" key="1">
    <citation type="journal article" date="2019" name="Gigascience">
        <title>De novo genome assembly of the endangered Acer yangbiense, a plant species with extremely small populations endemic to Yunnan Province, China.</title>
        <authorList>
            <person name="Yang J."/>
            <person name="Wariss H.M."/>
            <person name="Tao L."/>
            <person name="Zhang R."/>
            <person name="Yun Q."/>
            <person name="Hollingsworth P."/>
            <person name="Dao Z."/>
            <person name="Luo G."/>
            <person name="Guo H."/>
            <person name="Ma Y."/>
            <person name="Sun W."/>
        </authorList>
    </citation>
    <scope>NUCLEOTIDE SEQUENCE [LARGE SCALE GENOMIC DNA]</scope>
    <source>
        <strain evidence="7">cv. Malutang</strain>
    </source>
</reference>
<evidence type="ECO:0000313" key="7">
    <source>
        <dbReference type="Proteomes" id="UP000323000"/>
    </source>
</evidence>
<feature type="compositionally biased region" description="Basic and acidic residues" evidence="3">
    <location>
        <begin position="46"/>
        <end position="60"/>
    </location>
</feature>
<proteinExistence type="predicted"/>
<protein>
    <recommendedName>
        <fullName evidence="1">peptidylprolyl isomerase</fullName>
        <ecNumber evidence="1">5.2.1.8</ecNumber>
    </recommendedName>
</protein>
<keyword evidence="4" id="KW-0472">Membrane</keyword>
<evidence type="ECO:0000256" key="3">
    <source>
        <dbReference type="SAM" id="MobiDB-lite"/>
    </source>
</evidence>
<dbReference type="Gene3D" id="3.10.50.40">
    <property type="match status" value="1"/>
</dbReference>
<dbReference type="OrthoDB" id="687739at2759"/>
<gene>
    <name evidence="6" type="ORF">EZV62_016202</name>
</gene>
<comment type="catalytic activity">
    <reaction evidence="1">
        <text>[protein]-peptidylproline (omega=180) = [protein]-peptidylproline (omega=0)</text>
        <dbReference type="Rhea" id="RHEA:16237"/>
        <dbReference type="Rhea" id="RHEA-COMP:10747"/>
        <dbReference type="Rhea" id="RHEA-COMP:10748"/>
        <dbReference type="ChEBI" id="CHEBI:83833"/>
        <dbReference type="ChEBI" id="CHEBI:83834"/>
        <dbReference type="EC" id="5.2.1.8"/>
    </reaction>
</comment>
<keyword evidence="1" id="KW-0413">Isomerase</keyword>